<dbReference type="Gene3D" id="3.40.630.30">
    <property type="match status" value="1"/>
</dbReference>
<dbReference type="SUPFAM" id="SSF55729">
    <property type="entry name" value="Acyl-CoA N-acyltransferases (Nat)"/>
    <property type="match status" value="1"/>
</dbReference>
<reference evidence="1 2" key="1">
    <citation type="submission" date="2018-08" db="EMBL/GenBank/DDBJ databases">
        <title>Sequencing the genomes of 1000 actinobacteria strains.</title>
        <authorList>
            <person name="Klenk H.-P."/>
        </authorList>
    </citation>
    <scope>NUCLEOTIDE SEQUENCE [LARGE SCALE GENOMIC DNA]</scope>
    <source>
        <strain evidence="1 2">DSM 44099</strain>
    </source>
</reference>
<protein>
    <recommendedName>
        <fullName evidence="3">Acetyltransferase (GNAT) family protein</fullName>
    </recommendedName>
</protein>
<evidence type="ECO:0000313" key="2">
    <source>
        <dbReference type="Proteomes" id="UP000256913"/>
    </source>
</evidence>
<dbReference type="InterPro" id="IPR016181">
    <property type="entry name" value="Acyl_CoA_acyltransferase"/>
</dbReference>
<accession>A0A3D9ZYC7</accession>
<evidence type="ECO:0008006" key="3">
    <source>
        <dbReference type="Google" id="ProtNLM"/>
    </source>
</evidence>
<name>A0A3D9ZYC7_9ACTN</name>
<organism evidence="1 2">
    <name type="scientific">Asanoa ferruginea</name>
    <dbReference type="NCBI Taxonomy" id="53367"/>
    <lineage>
        <taxon>Bacteria</taxon>
        <taxon>Bacillati</taxon>
        <taxon>Actinomycetota</taxon>
        <taxon>Actinomycetes</taxon>
        <taxon>Micromonosporales</taxon>
        <taxon>Micromonosporaceae</taxon>
        <taxon>Asanoa</taxon>
    </lineage>
</organism>
<keyword evidence="2" id="KW-1185">Reference proteome</keyword>
<evidence type="ECO:0000313" key="1">
    <source>
        <dbReference type="EMBL" id="REG02122.1"/>
    </source>
</evidence>
<dbReference type="RefSeq" id="WP_239097192.1">
    <property type="nucleotide sequence ID" value="NZ_BONB01000016.1"/>
</dbReference>
<proteinExistence type="predicted"/>
<comment type="caution">
    <text evidence="1">The sequence shown here is derived from an EMBL/GenBank/DDBJ whole genome shotgun (WGS) entry which is preliminary data.</text>
</comment>
<dbReference type="EMBL" id="QUMQ01000001">
    <property type="protein sequence ID" value="REG02122.1"/>
    <property type="molecule type" value="Genomic_DNA"/>
</dbReference>
<gene>
    <name evidence="1" type="ORF">DFJ67_8214</name>
</gene>
<dbReference type="Proteomes" id="UP000256913">
    <property type="component" value="Unassembled WGS sequence"/>
</dbReference>
<dbReference type="AlphaFoldDB" id="A0A3D9ZYC7"/>
<sequence>MRAAAVAAERGATPALYLWVQEQNTAAQAFYAAHGGQVVEHALISAPGGIPGRLNGNPRKLRVAWPDARAIAQPG</sequence>